<evidence type="ECO:0000256" key="4">
    <source>
        <dbReference type="SAM" id="MobiDB-lite"/>
    </source>
</evidence>
<protein>
    <submittedName>
        <fullName evidence="6 7">Cilia- and flagella-associated protein 70 isoform X1</fullName>
    </submittedName>
</protein>
<dbReference type="GO" id="GO:0070062">
    <property type="term" value="C:extracellular exosome"/>
    <property type="evidence" value="ECO:0007669"/>
    <property type="project" value="TreeGrafter"/>
</dbReference>
<keyword evidence="5" id="KW-1185">Reference proteome</keyword>
<keyword evidence="6 7" id="KW-0969">Cilium</keyword>
<dbReference type="SUPFAM" id="SSF48452">
    <property type="entry name" value="TPR-like"/>
    <property type="match status" value="1"/>
</dbReference>
<feature type="region of interest" description="Disordered" evidence="4">
    <location>
        <begin position="400"/>
        <end position="433"/>
    </location>
</feature>
<dbReference type="RefSeq" id="XP_033770591.1">
    <property type="nucleotide sequence ID" value="XM_033914700.1"/>
</dbReference>
<dbReference type="Proteomes" id="UP000515159">
    <property type="component" value="Chromosome 11"/>
</dbReference>
<reference evidence="6 7" key="1">
    <citation type="submission" date="2025-04" db="UniProtKB">
        <authorList>
            <consortium name="RefSeq"/>
        </authorList>
    </citation>
    <scope>IDENTIFICATION</scope>
</reference>
<evidence type="ECO:0000313" key="8">
    <source>
        <dbReference type="RefSeq" id="XP_033770590.1"/>
    </source>
</evidence>
<dbReference type="GeneID" id="117345683"/>
<dbReference type="OrthoDB" id="10262375at2759"/>
<dbReference type="KEGG" id="gsh:117345683"/>
<dbReference type="GO" id="GO:0003341">
    <property type="term" value="P:cilium movement"/>
    <property type="evidence" value="ECO:0007669"/>
    <property type="project" value="TreeGrafter"/>
</dbReference>
<dbReference type="RefSeq" id="XP_033770590.1">
    <property type="nucleotide sequence ID" value="XM_033914699.1"/>
</dbReference>
<keyword evidence="2 3" id="KW-0802">TPR repeat</keyword>
<dbReference type="PROSITE" id="PS50005">
    <property type="entry name" value="TPR"/>
    <property type="match status" value="1"/>
</dbReference>
<organism evidence="5 9">
    <name type="scientific">Geotrypetes seraphini</name>
    <name type="common">Gaboon caecilian</name>
    <name type="synonym">Caecilia seraphini</name>
    <dbReference type="NCBI Taxonomy" id="260995"/>
    <lineage>
        <taxon>Eukaryota</taxon>
        <taxon>Metazoa</taxon>
        <taxon>Chordata</taxon>
        <taxon>Craniata</taxon>
        <taxon>Vertebrata</taxon>
        <taxon>Euteleostomi</taxon>
        <taxon>Amphibia</taxon>
        <taxon>Gymnophiona</taxon>
        <taxon>Geotrypetes</taxon>
    </lineage>
</organism>
<evidence type="ECO:0000256" key="1">
    <source>
        <dbReference type="ARBA" id="ARBA00022737"/>
    </source>
</evidence>
<dbReference type="GO" id="GO:0031514">
    <property type="term" value="C:motile cilium"/>
    <property type="evidence" value="ECO:0007669"/>
    <property type="project" value="TreeGrafter"/>
</dbReference>
<dbReference type="PANTHER" id="PTHR44314">
    <property type="entry name" value="CILIA- AND FLAGELLA-ASSOCIATED PROTEIN 70"/>
    <property type="match status" value="1"/>
</dbReference>
<name>A0A6P8P574_GEOSA</name>
<keyword evidence="6 7" id="KW-0282">Flagellum</keyword>
<dbReference type="SMART" id="SM00028">
    <property type="entry name" value="TPR"/>
    <property type="match status" value="8"/>
</dbReference>
<feature type="compositionally biased region" description="Basic and acidic residues" evidence="4">
    <location>
        <begin position="414"/>
        <end position="426"/>
    </location>
</feature>
<dbReference type="RefSeq" id="XP_033770588.1">
    <property type="nucleotide sequence ID" value="XM_033914697.1"/>
</dbReference>
<dbReference type="CTD" id="118491"/>
<evidence type="ECO:0000256" key="3">
    <source>
        <dbReference type="PROSITE-ProRule" id="PRU00339"/>
    </source>
</evidence>
<dbReference type="Gene3D" id="1.25.40.10">
    <property type="entry name" value="Tetratricopeptide repeat domain"/>
    <property type="match status" value="2"/>
</dbReference>
<feature type="region of interest" description="Disordered" evidence="4">
    <location>
        <begin position="843"/>
        <end position="871"/>
    </location>
</feature>
<evidence type="ECO:0000313" key="7">
    <source>
        <dbReference type="RefSeq" id="XP_033770589.1"/>
    </source>
</evidence>
<dbReference type="GO" id="GO:0060271">
    <property type="term" value="P:cilium assembly"/>
    <property type="evidence" value="ECO:0007669"/>
    <property type="project" value="TreeGrafter"/>
</dbReference>
<feature type="region of interest" description="Disordered" evidence="4">
    <location>
        <begin position="780"/>
        <end position="799"/>
    </location>
</feature>
<sequence length="1105" mass="124822">METAHSEMKPNPSSPLKVQITVLRGHDLKNVKGESVLTFIRTEYNNVLLGDSSKHTTVANKSVEYNFTCSFDYSFDGNNSLDDIAHKPVIFTVFEILSKEKKQKEEKATTLGQASAELFPLLQGQCKFKTTVPLHPVTVSPLETVRPDSKPSLEVSISVPEPLLSENQFSHSNLLKVTVETVYSVPESWSLLGPQYNYVVCLQVPMTREKENPLVFANGVLKAGGEKEPVPRQKKWPVGKFLAQGAQYIQDSFIIGGTYEEENGELNREENKKMRIEAETMKKRVVWDLERRCYLDLFAVTNLQKRITEFRYWPVEIMRIPIAAGAKPKPGKAGEDEIQIFFHGVAYVNLISLLYPGVKSLRGAFRIVGYQDIEVFEKTKQQFSVLREIMRQSKQGYNLLGISSPPAKHPSSRASKDDKGTKDSSRKASFMPMKTALTENASESDQFISIQNVEGQQYTDSESYIILELILEKPLVPKRLPEDLAKQLKELIPPRPHLPRRTSGAEKAVADYHAQIVSITNAVLDEYYDLFGQQLTADKEVDGHTLEEQKCQLNFELNCTGKYFAFKEQLKHAVVKIVREKYLRTTAFEDSEQLQAFLEELYIYLVDQMHIALNQTVSDVSAGLIQTPTIDSLQLRHFAREAEINDDFELAASYYQERLAQDRQNVEHWLDYGTSCLLIGNMLKAQECFHEAIAQNQEHLQSLLLCGIVAVLMENYDNSEIFFENATCVDPTSIEGWTLLGLLYEIEGNDIQMEMAFLEAGKILSARIAKEMYSVLIETDSHKEDTEDEAETVEKGTHEMSDGVLDTASKFQLDSTDPSVNSQLMEEGTIILETKSLSHISKSTTKRHKVPISGEGTSTEGPHIVSSSSPTESLKHSSIFMETSKFLIKVNAIQLVQRVLAHELVAPEGGRSCEYHIVSAQMHLLKKEFSEAEKSLLEAIQIDYQNPDAWALTGHLHYLNDNKTEAKACYERTVSFVTDASEMHPVYLRLGSLYLQDGEYEKAKYIYLLACKNSPSCLSWLGVGISCYRLEELTEAEEALTEANTLNNKNAEVWGYLALVCLKTGRQLEAEQSYKYLTKLKLQNEEVLQEIKNMQQQVGFGDPSF</sequence>
<dbReference type="RefSeq" id="XP_033770589.1">
    <property type="nucleotide sequence ID" value="XM_033914698.1"/>
</dbReference>
<feature type="compositionally biased region" description="Polar residues" evidence="4">
    <location>
        <begin position="855"/>
        <end position="871"/>
    </location>
</feature>
<dbReference type="InterPro" id="IPR011990">
    <property type="entry name" value="TPR-like_helical_dom_sf"/>
</dbReference>
<dbReference type="InterPro" id="IPR019734">
    <property type="entry name" value="TPR_rpt"/>
</dbReference>
<proteinExistence type="predicted"/>
<dbReference type="AlphaFoldDB" id="A0A6P8P574"/>
<accession>A0A6P8P574</accession>
<evidence type="ECO:0000313" key="5">
    <source>
        <dbReference type="Proteomes" id="UP000515159"/>
    </source>
</evidence>
<keyword evidence="1" id="KW-0677">Repeat</keyword>
<evidence type="ECO:0000256" key="2">
    <source>
        <dbReference type="ARBA" id="ARBA00022803"/>
    </source>
</evidence>
<evidence type="ECO:0000313" key="9">
    <source>
        <dbReference type="RefSeq" id="XP_033770591.1"/>
    </source>
</evidence>
<gene>
    <name evidence="6 7 8 9" type="primary">CFAP70</name>
</gene>
<evidence type="ECO:0000313" key="6">
    <source>
        <dbReference type="RefSeq" id="XP_033770588.1"/>
    </source>
</evidence>
<dbReference type="InterPro" id="IPR052628">
    <property type="entry name" value="CFAP70"/>
</dbReference>
<keyword evidence="6 7" id="KW-0966">Cell projection</keyword>
<dbReference type="Pfam" id="PF13181">
    <property type="entry name" value="TPR_8"/>
    <property type="match status" value="1"/>
</dbReference>
<feature type="repeat" description="TPR" evidence="3">
    <location>
        <begin position="984"/>
        <end position="1017"/>
    </location>
</feature>
<dbReference type="PANTHER" id="PTHR44314:SF1">
    <property type="entry name" value="CILIA- AND FLAGELLA-ASSOCIATED PROTEIN 70"/>
    <property type="match status" value="1"/>
</dbReference>